<dbReference type="FunFam" id="1.10.10.820:FF:000001">
    <property type="entry name" value="Myosin heavy chain"/>
    <property type="match status" value="1"/>
</dbReference>
<dbReference type="STRING" id="1173061.A0A0J9XEB8"/>
<feature type="domain" description="Myosin motor" evidence="11">
    <location>
        <begin position="73"/>
        <end position="770"/>
    </location>
</feature>
<evidence type="ECO:0000256" key="2">
    <source>
        <dbReference type="ARBA" id="ARBA00022741"/>
    </source>
</evidence>
<dbReference type="Gene3D" id="3.40.850.10">
    <property type="entry name" value="Kinesin motor domain"/>
    <property type="match status" value="1"/>
</dbReference>
<evidence type="ECO:0000256" key="6">
    <source>
        <dbReference type="ARBA" id="ARBA00023175"/>
    </source>
</evidence>
<evidence type="ECO:0000256" key="4">
    <source>
        <dbReference type="ARBA" id="ARBA00023054"/>
    </source>
</evidence>
<dbReference type="CDD" id="cd15480">
    <property type="entry name" value="fMyo2p_CBD"/>
    <property type="match status" value="1"/>
</dbReference>
<evidence type="ECO:0000256" key="7">
    <source>
        <dbReference type="ARBA" id="ARBA00023203"/>
    </source>
</evidence>
<protein>
    <submittedName>
        <fullName evidence="12">Similar to Saccharomyces cerevisiae YOR326W MYO2 Type V myosin motor involved in actin-based transport of cargos</fullName>
    </submittedName>
</protein>
<dbReference type="Gene3D" id="1.20.120.720">
    <property type="entry name" value="Myosin VI head, motor domain, U50 subdomain"/>
    <property type="match status" value="1"/>
</dbReference>
<dbReference type="Gene3D" id="3.30.70.1590">
    <property type="match status" value="1"/>
</dbReference>
<dbReference type="PROSITE" id="PS50096">
    <property type="entry name" value="IQ"/>
    <property type="match status" value="4"/>
</dbReference>
<dbReference type="OrthoDB" id="6108017at2759"/>
<dbReference type="PRINTS" id="PR00193">
    <property type="entry name" value="MYOSINHEAVY"/>
</dbReference>
<feature type="coiled-coil region" evidence="9">
    <location>
        <begin position="1038"/>
        <end position="1072"/>
    </location>
</feature>
<sequence>MVSAYEPETRCWVKDDKEGWIGAVVSKKTVDGDNVTLTLSVENDTELTIKATKADIESNSESLPPLRNPPILEATEDLTSLSYLNEPAVLHAIRMRYSQLNIYTYSGIVLIATNPFQRIDSLYTPDIIQAYSGRTRGELEPHLFAIAEDAYRCMLRDNANQTIVVSGESGAGKTVSAKYIMRYFATVEDPERPRKKSKFNNLEAMDKTEQQILATNPIMEAFGNAKTIRNDNSSRFGKYLEILFNEDVDIIGAKIRTYLLERSRLVFQPPSERNYHIFYQLLAGSSDEDKEKLGLTDVAAFNYINQGGEPEIANVDDAAEFNATKQALLTIGINEETQSEIFRILAALLHLGNVQITPTRTNAILNSDEPSLVKACELLGLDPVSFAKWTTKKQITTRSEKIISNLNHQQSVVVRDSVSKFIYSSIFDWLVYSINNSLCTPEIQQHIKTFIGVLDIYGFEHFKKNSFEQFCINYANEKLQQEFNQHVFKLEQDEYVNEEIEWNFIDFSDNQPCITLIEAKLGILSLLDEESRLPSGSDESWIGKLYQNFDQPTHAKFFKKPRFGKSAFIVNHYAMEVTYESEGFIEKNRDSVPDEHMEVLTASTNPFFKGVIEYAQELAASTEKAAAPATKSRITINRKPTLGGIFKSSLIDLMNTINSTNVHYIRCIKPNESKSAWLFDGPMVLSQLRACGVLETIRISCDGFPTRWTYEEFASRYFLLIPSTQWVSEAKEFCDRILQKSLPSSDKYQLGKTKIFFRAGMLAHLEKLRSDRLNESAIVIQKNLRMIYYRKQYQLIRNSIIAVQTFSRGFIARQNALNLRQSNAAVLIQKSWRGHQQRLSYQQTRSSVIKAQAAIRGYLYRRRVLEENEAAAATTIQRHWRGYAARKEYQDTKKKVTILQGLWRIKLAKRTLNALREEARSVNHYKEVQYTLESKVVELTQTMTAHRSENKKLKETIEALNAQVALWQSKHIEASSQLDSLETKALDSEKVNRDAIASLQSAMELLQQKHDRNLAEYEAIVKERDAIKAELAENKAALQTAKVDLKEFESSNQELLATIEQLRRDLDHASRGPPAYPGIDSASVGLPQWGQNGTMQFSANKRNTKRRSLINTSNNKDPANFAPRPASVIFTEHKTQNSIGSDSDAEYNAYNLEIETLLDDYKNISQEVVHGIITNLKIPVPPTSDDVPPKEILFPAHIISLVTSEMWRMGYVKESEAFLGQVMQAIQETVLKYSGEDIINPGAFWISNVHEIWSFICVAQVNIVENELLLEEMGEKMFEDYSKLVDLAKRDLESLEFNIYHAWMKELKKTLDKMIIPAVILSQSLPGFMTQENSRFLAKMFNTNGPTATMDDLLSLLNKVHKAMTGYFLSPEFIKQPILELLRLIGVKSFNDLLMRRAFSSWKRGLQINYNITRIEEWCKANNISEGIIRLEHITESVKLLQLKKSTLDDIDIIYDICWTLTPLQIQRLISQYLTADYEPPISNEILNMVALKVKSDENPSALMLDQIPLDDSGPFELVEPRQLERLDSYVPAWLQVPKVKRLSELTALVNSRYFVAEEELHANGQQHHGFEEDEDRLEEAAPLGDASNITMEFGDDVPTQIVHS</sequence>
<dbReference type="GO" id="GO:0007015">
    <property type="term" value="P:actin filament organization"/>
    <property type="evidence" value="ECO:0007669"/>
    <property type="project" value="TreeGrafter"/>
</dbReference>
<dbReference type="InterPro" id="IPR002710">
    <property type="entry name" value="Dilute_dom"/>
</dbReference>
<dbReference type="Gene3D" id="1.20.5.190">
    <property type="match status" value="3"/>
</dbReference>
<dbReference type="InterPro" id="IPR046943">
    <property type="entry name" value="Fungal_Myo2/2A_CBD"/>
</dbReference>
<feature type="coiled-coil region" evidence="9">
    <location>
        <begin position="936"/>
        <end position="970"/>
    </location>
</feature>
<dbReference type="SMART" id="SM00015">
    <property type="entry name" value="IQ"/>
    <property type="match status" value="5"/>
</dbReference>
<dbReference type="GO" id="GO:0000146">
    <property type="term" value="F:microfilament motor activity"/>
    <property type="evidence" value="ECO:0007669"/>
    <property type="project" value="TreeGrafter"/>
</dbReference>
<keyword evidence="3 8" id="KW-0067">ATP-binding</keyword>
<keyword evidence="2 8" id="KW-0547">Nucleotide-binding</keyword>
<evidence type="ECO:0000259" key="10">
    <source>
        <dbReference type="PROSITE" id="PS51126"/>
    </source>
</evidence>
<name>A0A0J9XEB8_GEOCN</name>
<dbReference type="CDD" id="cd01380">
    <property type="entry name" value="MYSc_Myo5"/>
    <property type="match status" value="1"/>
</dbReference>
<dbReference type="PANTHER" id="PTHR13140:SF706">
    <property type="entry name" value="DILUTE CLASS UNCONVENTIONAL MYOSIN, ISOFORM C"/>
    <property type="match status" value="1"/>
</dbReference>
<dbReference type="SUPFAM" id="SSF50084">
    <property type="entry name" value="Myosin S1 fragment, N-terminal domain"/>
    <property type="match status" value="1"/>
</dbReference>
<dbReference type="InterPro" id="IPR036103">
    <property type="entry name" value="MYSc_Myo5"/>
</dbReference>
<evidence type="ECO:0000256" key="8">
    <source>
        <dbReference type="PROSITE-ProRule" id="PRU00782"/>
    </source>
</evidence>
<keyword evidence="7 8" id="KW-0009">Actin-binding</keyword>
<dbReference type="EMBL" id="CCBN010000012">
    <property type="protein sequence ID" value="CDO55851.1"/>
    <property type="molecule type" value="Genomic_DNA"/>
</dbReference>
<dbReference type="InterPro" id="IPR001609">
    <property type="entry name" value="Myosin_head_motor_dom-like"/>
</dbReference>
<dbReference type="SMART" id="SM01132">
    <property type="entry name" value="DIL"/>
    <property type="match status" value="1"/>
</dbReference>
<dbReference type="PROSITE" id="PS51456">
    <property type="entry name" value="MYOSIN_MOTOR"/>
    <property type="match status" value="1"/>
</dbReference>
<reference evidence="12" key="1">
    <citation type="submission" date="2014-03" db="EMBL/GenBank/DDBJ databases">
        <authorList>
            <person name="Casaregola S."/>
        </authorList>
    </citation>
    <scope>NUCLEOTIDE SEQUENCE [LARGE SCALE GENOMIC DNA]</scope>
    <source>
        <strain evidence="12">CLIB 918</strain>
    </source>
</reference>
<evidence type="ECO:0000256" key="1">
    <source>
        <dbReference type="ARBA" id="ARBA00008314"/>
    </source>
</evidence>
<dbReference type="SMART" id="SM00242">
    <property type="entry name" value="MYSc"/>
    <property type="match status" value="1"/>
</dbReference>
<dbReference type="SUPFAM" id="SSF52540">
    <property type="entry name" value="P-loop containing nucleoside triphosphate hydrolases"/>
    <property type="match status" value="3"/>
</dbReference>
<evidence type="ECO:0000313" key="12">
    <source>
        <dbReference type="EMBL" id="CDO55851.1"/>
    </source>
</evidence>
<dbReference type="Pfam" id="PF01843">
    <property type="entry name" value="DIL"/>
    <property type="match status" value="1"/>
</dbReference>
<dbReference type="Pfam" id="PF00063">
    <property type="entry name" value="Myosin_head"/>
    <property type="match status" value="1"/>
</dbReference>
<dbReference type="CDD" id="cd23767">
    <property type="entry name" value="IQCD"/>
    <property type="match status" value="1"/>
</dbReference>
<evidence type="ECO:0000259" key="11">
    <source>
        <dbReference type="PROSITE" id="PS51456"/>
    </source>
</evidence>
<dbReference type="PROSITE" id="PS51126">
    <property type="entry name" value="DILUTE"/>
    <property type="match status" value="1"/>
</dbReference>
<dbReference type="Gene3D" id="1.10.10.820">
    <property type="match status" value="1"/>
</dbReference>
<keyword evidence="4 9" id="KW-0175">Coiled coil</keyword>
<dbReference type="GO" id="GO:0016459">
    <property type="term" value="C:myosin complex"/>
    <property type="evidence" value="ECO:0007669"/>
    <property type="project" value="UniProtKB-KW"/>
</dbReference>
<evidence type="ECO:0000256" key="5">
    <source>
        <dbReference type="ARBA" id="ARBA00023123"/>
    </source>
</evidence>
<dbReference type="GO" id="GO:0005737">
    <property type="term" value="C:cytoplasm"/>
    <property type="evidence" value="ECO:0007669"/>
    <property type="project" value="TreeGrafter"/>
</dbReference>
<keyword evidence="5 8" id="KW-0518">Myosin</keyword>
<dbReference type="Proteomes" id="UP000242525">
    <property type="component" value="Unassembled WGS sequence"/>
</dbReference>
<evidence type="ECO:0000313" key="13">
    <source>
        <dbReference type="Proteomes" id="UP000242525"/>
    </source>
</evidence>
<evidence type="ECO:0000256" key="3">
    <source>
        <dbReference type="ARBA" id="ARBA00022840"/>
    </source>
</evidence>
<gene>
    <name evidence="12" type="ORF">BN980_GECA12s03282g</name>
</gene>
<feature type="region of interest" description="Actin-binding" evidence="8">
    <location>
        <begin position="650"/>
        <end position="672"/>
    </location>
</feature>
<dbReference type="Gene3D" id="1.20.58.530">
    <property type="match status" value="1"/>
</dbReference>
<dbReference type="PANTHER" id="PTHR13140">
    <property type="entry name" value="MYOSIN"/>
    <property type="match status" value="1"/>
</dbReference>
<comment type="caution">
    <text evidence="12">The sequence shown here is derived from an EMBL/GenBank/DDBJ whole genome shotgun (WGS) entry which is preliminary data.</text>
</comment>
<dbReference type="GO" id="GO:0016020">
    <property type="term" value="C:membrane"/>
    <property type="evidence" value="ECO:0007669"/>
    <property type="project" value="TreeGrafter"/>
</dbReference>
<dbReference type="InterPro" id="IPR036961">
    <property type="entry name" value="Kinesin_motor_dom_sf"/>
</dbReference>
<keyword evidence="13" id="KW-1185">Reference proteome</keyword>
<comment type="similarity">
    <text evidence="1 8">Belongs to the TRAFAC class myosin-kinesin ATPase superfamily. Myosin family.</text>
</comment>
<organism evidence="12 13">
    <name type="scientific">Geotrichum candidum</name>
    <name type="common">Oospora lactis</name>
    <name type="synonym">Dipodascus geotrichum</name>
    <dbReference type="NCBI Taxonomy" id="1173061"/>
    <lineage>
        <taxon>Eukaryota</taxon>
        <taxon>Fungi</taxon>
        <taxon>Dikarya</taxon>
        <taxon>Ascomycota</taxon>
        <taxon>Saccharomycotina</taxon>
        <taxon>Dipodascomycetes</taxon>
        <taxon>Dipodascales</taxon>
        <taxon>Dipodascaceae</taxon>
        <taxon>Geotrichum</taxon>
    </lineage>
</organism>
<evidence type="ECO:0000256" key="9">
    <source>
        <dbReference type="SAM" id="Coils"/>
    </source>
</evidence>
<dbReference type="InterPro" id="IPR000048">
    <property type="entry name" value="IQ_motif_EF-hand-BS"/>
</dbReference>
<dbReference type="GO" id="GO:0051015">
    <property type="term" value="F:actin filament binding"/>
    <property type="evidence" value="ECO:0007669"/>
    <property type="project" value="TreeGrafter"/>
</dbReference>
<feature type="binding site" evidence="8">
    <location>
        <begin position="167"/>
        <end position="174"/>
    </location>
    <ligand>
        <name>ATP</name>
        <dbReference type="ChEBI" id="CHEBI:30616"/>
    </ligand>
</feature>
<dbReference type="Pfam" id="PF00612">
    <property type="entry name" value="IQ"/>
    <property type="match status" value="3"/>
</dbReference>
<proteinExistence type="inferred from homology"/>
<accession>A0A0J9XEB8</accession>
<dbReference type="GO" id="GO:0005524">
    <property type="term" value="F:ATP binding"/>
    <property type="evidence" value="ECO:0007669"/>
    <property type="project" value="UniProtKB-UniRule"/>
</dbReference>
<feature type="domain" description="Dilute" evidence="10">
    <location>
        <begin position="1220"/>
        <end position="1496"/>
    </location>
</feature>
<dbReference type="InterPro" id="IPR027417">
    <property type="entry name" value="P-loop_NTPase"/>
</dbReference>
<keyword evidence="6 8" id="KW-0505">Motor protein</keyword>